<feature type="region of interest" description="Disordered" evidence="1">
    <location>
        <begin position="56"/>
        <end position="78"/>
    </location>
</feature>
<dbReference type="Proteomes" id="UP000578622">
    <property type="component" value="Unassembled WGS sequence"/>
</dbReference>
<dbReference type="EMBL" id="JACGXG010000004">
    <property type="protein sequence ID" value="MBA8852517.1"/>
    <property type="molecule type" value="Genomic_DNA"/>
</dbReference>
<keyword evidence="3" id="KW-1185">Reference proteome</keyword>
<comment type="caution">
    <text evidence="2">The sequence shown here is derived from an EMBL/GenBank/DDBJ whole genome shotgun (WGS) entry which is preliminary data.</text>
</comment>
<sequence length="78" mass="9093">MQENLYRADGKGVRTAKAPLYNTLQNCPFADIIRIPWTRINPASLLPKRQMQEFTEENQLDKQFNSKRANSSTHRLCQ</sequence>
<organism evidence="2 3">
    <name type="scientific">Brucella intermedia</name>
    <dbReference type="NCBI Taxonomy" id="94625"/>
    <lineage>
        <taxon>Bacteria</taxon>
        <taxon>Pseudomonadati</taxon>
        <taxon>Pseudomonadota</taxon>
        <taxon>Alphaproteobacteria</taxon>
        <taxon>Hyphomicrobiales</taxon>
        <taxon>Brucellaceae</taxon>
        <taxon>Brucella/Ochrobactrum group</taxon>
        <taxon>Brucella</taxon>
    </lineage>
</organism>
<name>A0ABR6ASR8_9HYPH</name>
<evidence type="ECO:0000313" key="3">
    <source>
        <dbReference type="Proteomes" id="UP000578622"/>
    </source>
</evidence>
<feature type="compositionally biased region" description="Polar residues" evidence="1">
    <location>
        <begin position="61"/>
        <end position="78"/>
    </location>
</feature>
<accession>A0ABR6ASR8</accession>
<evidence type="ECO:0000256" key="1">
    <source>
        <dbReference type="SAM" id="MobiDB-lite"/>
    </source>
</evidence>
<evidence type="ECO:0000313" key="2">
    <source>
        <dbReference type="EMBL" id="MBA8852517.1"/>
    </source>
</evidence>
<reference evidence="2 3" key="1">
    <citation type="submission" date="2020-07" db="EMBL/GenBank/DDBJ databases">
        <title>Genomic Encyclopedia of Type Strains, Phase IV (KMG-V): Genome sequencing to study the core and pangenomes of soil and plant-associated prokaryotes.</title>
        <authorList>
            <person name="Whitman W."/>
        </authorList>
    </citation>
    <scope>NUCLEOTIDE SEQUENCE [LARGE SCALE GENOMIC DNA]</scope>
    <source>
        <strain evidence="2 3">RH4WT92</strain>
    </source>
</reference>
<protein>
    <submittedName>
        <fullName evidence="2">Uncharacterized protein</fullName>
    </submittedName>
</protein>
<proteinExistence type="predicted"/>
<gene>
    <name evidence="2" type="ORF">FHW20_003480</name>
</gene>